<dbReference type="PANTHER" id="PTHR12039">
    <property type="entry name" value="NICOTINAMIDE MONONUCLEOTIDE ADENYLYLTRANSFERASE"/>
    <property type="match status" value="1"/>
</dbReference>
<dbReference type="Proteomes" id="UP000317650">
    <property type="component" value="Chromosome 3"/>
</dbReference>
<name>A0A4S8JBN3_MUSBA</name>
<dbReference type="GO" id="GO:0000309">
    <property type="term" value="F:nicotinamide-nucleotide adenylyltransferase activity"/>
    <property type="evidence" value="ECO:0007669"/>
    <property type="project" value="TreeGrafter"/>
</dbReference>
<accession>A0A4S8JBN3</accession>
<dbReference type="Gene3D" id="3.40.50.620">
    <property type="entry name" value="HUPs"/>
    <property type="match status" value="1"/>
</dbReference>
<organism evidence="1 2">
    <name type="scientific">Musa balbisiana</name>
    <name type="common">Banana</name>
    <dbReference type="NCBI Taxonomy" id="52838"/>
    <lineage>
        <taxon>Eukaryota</taxon>
        <taxon>Viridiplantae</taxon>
        <taxon>Streptophyta</taxon>
        <taxon>Embryophyta</taxon>
        <taxon>Tracheophyta</taxon>
        <taxon>Spermatophyta</taxon>
        <taxon>Magnoliopsida</taxon>
        <taxon>Liliopsida</taxon>
        <taxon>Zingiberales</taxon>
        <taxon>Musaceae</taxon>
        <taxon>Musa</taxon>
    </lineage>
</organism>
<dbReference type="GO" id="GO:0009435">
    <property type="term" value="P:NAD+ biosynthetic process"/>
    <property type="evidence" value="ECO:0007669"/>
    <property type="project" value="TreeGrafter"/>
</dbReference>
<dbReference type="PANTHER" id="PTHR12039:SF0">
    <property type="entry name" value="NICOTINAMIDE-NUCLEOTIDE ADENYLYLTRANSFERASE"/>
    <property type="match status" value="1"/>
</dbReference>
<keyword evidence="2" id="KW-1185">Reference proteome</keyword>
<comment type="caution">
    <text evidence="1">The sequence shown here is derived from an EMBL/GenBank/DDBJ whole genome shotgun (WGS) entry which is preliminary data.</text>
</comment>
<dbReference type="InterPro" id="IPR014729">
    <property type="entry name" value="Rossmann-like_a/b/a_fold"/>
</dbReference>
<evidence type="ECO:0000313" key="2">
    <source>
        <dbReference type="Proteomes" id="UP000317650"/>
    </source>
</evidence>
<dbReference type="GO" id="GO:0004515">
    <property type="term" value="F:nicotinate-nucleotide adenylyltransferase activity"/>
    <property type="evidence" value="ECO:0007669"/>
    <property type="project" value="TreeGrafter"/>
</dbReference>
<evidence type="ECO:0000313" key="1">
    <source>
        <dbReference type="EMBL" id="THU59158.1"/>
    </source>
</evidence>
<gene>
    <name evidence="1" type="ORF">C4D60_Mb03t22050</name>
</gene>
<dbReference type="EMBL" id="PYDT01000006">
    <property type="protein sequence ID" value="THU59158.1"/>
    <property type="molecule type" value="Genomic_DNA"/>
</dbReference>
<protein>
    <submittedName>
        <fullName evidence="1">Uncharacterized protein</fullName>
    </submittedName>
</protein>
<sequence length="214" mass="24028">MRAVSGVGRLVARQMRGQRRRRLRNHRRPLRPHRRVRGKEIVDHHLDIDGVNHTGMCADQSVALPCFWANNSVSHFGDVSCNDFPSEASLADRDGASNIELRLGQPSQECPIFASSYSTCVLEFGATCNSEKPQLHQELKQQEYFKGMLLCGSDLLESFATPGVWILDQALASLLGQNNMSGLHFRIVCIYREGNDIDKIISTKEILQENKGLH</sequence>
<proteinExistence type="predicted"/>
<dbReference type="AlphaFoldDB" id="A0A4S8JBN3"/>
<dbReference type="InterPro" id="IPR051182">
    <property type="entry name" value="Euk_NMN_adenylyltrnsfrase"/>
</dbReference>
<reference evidence="1 2" key="1">
    <citation type="journal article" date="2019" name="Nat. Plants">
        <title>Genome sequencing of Musa balbisiana reveals subgenome evolution and function divergence in polyploid bananas.</title>
        <authorList>
            <person name="Yao X."/>
        </authorList>
    </citation>
    <scope>NUCLEOTIDE SEQUENCE [LARGE SCALE GENOMIC DNA]</scope>
    <source>
        <strain evidence="2">cv. DH-PKW</strain>
        <tissue evidence="1">Leaves</tissue>
    </source>
</reference>